<reference evidence="2" key="1">
    <citation type="journal article" date="2021" name="bioRxiv">
        <title>Whole Genome Assembly and Annotation of Northern Wild Rice, Zizania palustris L., Supports a Whole Genome Duplication in the Zizania Genus.</title>
        <authorList>
            <person name="Haas M."/>
            <person name="Kono T."/>
            <person name="Macchietto M."/>
            <person name="Millas R."/>
            <person name="McGilp L."/>
            <person name="Shao M."/>
            <person name="Duquette J."/>
            <person name="Hirsch C.N."/>
            <person name="Kimball J."/>
        </authorList>
    </citation>
    <scope>NUCLEOTIDE SEQUENCE</scope>
    <source>
        <tissue evidence="2">Fresh leaf tissue</tissue>
    </source>
</reference>
<evidence type="ECO:0000256" key="1">
    <source>
        <dbReference type="SAM" id="MobiDB-lite"/>
    </source>
</evidence>
<evidence type="ECO:0000313" key="3">
    <source>
        <dbReference type="Proteomes" id="UP000729402"/>
    </source>
</evidence>
<evidence type="ECO:0000313" key="2">
    <source>
        <dbReference type="EMBL" id="KAG8050988.1"/>
    </source>
</evidence>
<keyword evidence="3" id="KW-1185">Reference proteome</keyword>
<accession>A0A8J5VKU4</accession>
<gene>
    <name evidence="2" type="ORF">GUJ93_ZPchr0009g634</name>
</gene>
<dbReference type="AlphaFoldDB" id="A0A8J5VKU4"/>
<dbReference type="Proteomes" id="UP000729402">
    <property type="component" value="Unassembled WGS sequence"/>
</dbReference>
<sequence length="102" mass="10912">MAANGGGALLERRSSVRWSQSMVLEDDRGPPADEEHAFRSQGSNEPSSSWARSRSVWCSTGIAPRPSRGSLRMAVSTTGADLPVSRDMFQTILGFATERGAG</sequence>
<protein>
    <submittedName>
        <fullName evidence="2">Uncharacterized protein</fullName>
    </submittedName>
</protein>
<comment type="caution">
    <text evidence="2">The sequence shown here is derived from an EMBL/GenBank/DDBJ whole genome shotgun (WGS) entry which is preliminary data.</text>
</comment>
<reference evidence="2" key="2">
    <citation type="submission" date="2021-02" db="EMBL/GenBank/DDBJ databases">
        <authorList>
            <person name="Kimball J.A."/>
            <person name="Haas M.W."/>
            <person name="Macchietto M."/>
            <person name="Kono T."/>
            <person name="Duquette J."/>
            <person name="Shao M."/>
        </authorList>
    </citation>
    <scope>NUCLEOTIDE SEQUENCE</scope>
    <source>
        <tissue evidence="2">Fresh leaf tissue</tissue>
    </source>
</reference>
<name>A0A8J5VKU4_ZIZPA</name>
<proteinExistence type="predicted"/>
<feature type="region of interest" description="Disordered" evidence="1">
    <location>
        <begin position="19"/>
        <end position="55"/>
    </location>
</feature>
<feature type="compositionally biased region" description="Basic and acidic residues" evidence="1">
    <location>
        <begin position="25"/>
        <end position="38"/>
    </location>
</feature>
<dbReference type="EMBL" id="JAAALK010000289">
    <property type="protein sequence ID" value="KAG8050988.1"/>
    <property type="molecule type" value="Genomic_DNA"/>
</dbReference>
<feature type="compositionally biased region" description="Polar residues" evidence="1">
    <location>
        <begin position="40"/>
        <end position="55"/>
    </location>
</feature>
<organism evidence="2 3">
    <name type="scientific">Zizania palustris</name>
    <name type="common">Northern wild rice</name>
    <dbReference type="NCBI Taxonomy" id="103762"/>
    <lineage>
        <taxon>Eukaryota</taxon>
        <taxon>Viridiplantae</taxon>
        <taxon>Streptophyta</taxon>
        <taxon>Embryophyta</taxon>
        <taxon>Tracheophyta</taxon>
        <taxon>Spermatophyta</taxon>
        <taxon>Magnoliopsida</taxon>
        <taxon>Liliopsida</taxon>
        <taxon>Poales</taxon>
        <taxon>Poaceae</taxon>
        <taxon>BOP clade</taxon>
        <taxon>Oryzoideae</taxon>
        <taxon>Oryzeae</taxon>
        <taxon>Zizaniinae</taxon>
        <taxon>Zizania</taxon>
    </lineage>
</organism>